<reference evidence="4" key="1">
    <citation type="journal article" date="2019" name="Int. J. Syst. Evol. Microbiol.">
        <title>The Global Catalogue of Microorganisms (GCM) 10K type strain sequencing project: providing services to taxonomists for standard genome sequencing and annotation.</title>
        <authorList>
            <consortium name="The Broad Institute Genomics Platform"/>
            <consortium name="The Broad Institute Genome Sequencing Center for Infectious Disease"/>
            <person name="Wu L."/>
            <person name="Ma J."/>
        </authorList>
    </citation>
    <scope>NUCLEOTIDE SEQUENCE [LARGE SCALE GENOMIC DNA]</scope>
    <source>
        <strain evidence="4">CGMCC 4.7093</strain>
    </source>
</reference>
<keyword evidence="2" id="KW-0472">Membrane</keyword>
<dbReference type="RefSeq" id="WP_378034405.1">
    <property type="nucleotide sequence ID" value="NZ_JBHSIV010000002.1"/>
</dbReference>
<keyword evidence="2" id="KW-1133">Transmembrane helix</keyword>
<organism evidence="3 4">
    <name type="scientific">Actinomycetospora atypica</name>
    <dbReference type="NCBI Taxonomy" id="1290095"/>
    <lineage>
        <taxon>Bacteria</taxon>
        <taxon>Bacillati</taxon>
        <taxon>Actinomycetota</taxon>
        <taxon>Actinomycetes</taxon>
        <taxon>Pseudonocardiales</taxon>
        <taxon>Pseudonocardiaceae</taxon>
        <taxon>Actinomycetospora</taxon>
    </lineage>
</organism>
<keyword evidence="2" id="KW-0812">Transmembrane</keyword>
<proteinExistence type="predicted"/>
<name>A0ABV9YED8_9PSEU</name>
<evidence type="ECO:0000313" key="3">
    <source>
        <dbReference type="EMBL" id="MFC5061050.1"/>
    </source>
</evidence>
<evidence type="ECO:0000256" key="2">
    <source>
        <dbReference type="SAM" id="Phobius"/>
    </source>
</evidence>
<feature type="transmembrane region" description="Helical" evidence="2">
    <location>
        <begin position="24"/>
        <end position="44"/>
    </location>
</feature>
<feature type="region of interest" description="Disordered" evidence="1">
    <location>
        <begin position="1"/>
        <end position="20"/>
    </location>
</feature>
<evidence type="ECO:0000313" key="4">
    <source>
        <dbReference type="Proteomes" id="UP001595947"/>
    </source>
</evidence>
<feature type="transmembrane region" description="Helical" evidence="2">
    <location>
        <begin position="113"/>
        <end position="135"/>
    </location>
</feature>
<dbReference type="Proteomes" id="UP001595947">
    <property type="component" value="Unassembled WGS sequence"/>
</dbReference>
<protein>
    <recommendedName>
        <fullName evidence="5">Integral membrane protein</fullName>
    </recommendedName>
</protein>
<feature type="transmembrane region" description="Helical" evidence="2">
    <location>
        <begin position="88"/>
        <end position="107"/>
    </location>
</feature>
<accession>A0ABV9YED8</accession>
<sequence>MTHSTRTAETSDPGARTTSPSAGLLRAVQVTAVLSVLTLAVQFVTAGQMLPRGGPVAIHATGAIVLHVVTGLLTIAAVLYARAHRGPWWPAVLAAVVFVLSFVQAYDGSHTNLALHVPGALVLTLGSVWVTAWSFTRAVRR</sequence>
<evidence type="ECO:0008006" key="5">
    <source>
        <dbReference type="Google" id="ProtNLM"/>
    </source>
</evidence>
<gene>
    <name evidence="3" type="ORF">ACFPBZ_02440</name>
</gene>
<feature type="transmembrane region" description="Helical" evidence="2">
    <location>
        <begin position="56"/>
        <end position="81"/>
    </location>
</feature>
<keyword evidence="4" id="KW-1185">Reference proteome</keyword>
<evidence type="ECO:0000256" key="1">
    <source>
        <dbReference type="SAM" id="MobiDB-lite"/>
    </source>
</evidence>
<dbReference type="EMBL" id="JBHSIV010000002">
    <property type="protein sequence ID" value="MFC5061050.1"/>
    <property type="molecule type" value="Genomic_DNA"/>
</dbReference>
<comment type="caution">
    <text evidence="3">The sequence shown here is derived from an EMBL/GenBank/DDBJ whole genome shotgun (WGS) entry which is preliminary data.</text>
</comment>